<evidence type="ECO:0000313" key="2">
    <source>
        <dbReference type="Proteomes" id="UP000193648"/>
    </source>
</evidence>
<dbReference type="OrthoDB" id="2445349at2759"/>
<keyword evidence="2" id="KW-1185">Reference proteome</keyword>
<dbReference type="EMBL" id="MCFF01000038">
    <property type="protein sequence ID" value="ORZ08289.1"/>
    <property type="molecule type" value="Genomic_DNA"/>
</dbReference>
<reference evidence="1 2" key="1">
    <citation type="submission" date="2016-07" db="EMBL/GenBank/DDBJ databases">
        <title>Pervasive Adenine N6-methylation of Active Genes in Fungi.</title>
        <authorList>
            <consortium name="DOE Joint Genome Institute"/>
            <person name="Mondo S.J."/>
            <person name="Dannebaum R.O."/>
            <person name="Kuo R.C."/>
            <person name="Labutti K."/>
            <person name="Haridas S."/>
            <person name="Kuo A."/>
            <person name="Salamov A."/>
            <person name="Ahrendt S.R."/>
            <person name="Lipzen A."/>
            <person name="Sullivan W."/>
            <person name="Andreopoulos W.B."/>
            <person name="Clum A."/>
            <person name="Lindquist E."/>
            <person name="Daum C."/>
            <person name="Ramamoorthy G.K."/>
            <person name="Gryganskyi A."/>
            <person name="Culley D."/>
            <person name="Magnuson J.K."/>
            <person name="James T.Y."/>
            <person name="O'Malley M.A."/>
            <person name="Stajich J.E."/>
            <person name="Spatafora J.W."/>
            <person name="Visel A."/>
            <person name="Grigoriev I.V."/>
        </authorList>
    </citation>
    <scope>NUCLEOTIDE SEQUENCE [LARGE SCALE GENOMIC DNA]</scope>
    <source>
        <strain evidence="1 2">NRRL 3116</strain>
    </source>
</reference>
<dbReference type="InParanoid" id="A0A1Y2GFB6"/>
<dbReference type="GeneID" id="33567072"/>
<dbReference type="RefSeq" id="XP_021878372.1">
    <property type="nucleotide sequence ID" value="XM_022025228.1"/>
</dbReference>
<dbReference type="Proteomes" id="UP000193648">
    <property type="component" value="Unassembled WGS sequence"/>
</dbReference>
<comment type="caution">
    <text evidence="1">The sequence shown here is derived from an EMBL/GenBank/DDBJ whole genome shotgun (WGS) entry which is preliminary data.</text>
</comment>
<sequence length="557" mass="63200">MSNVTFTFILKGVTNGQLAELKSLLNSLKTTSQDSIIHEHEPKQPELLNVDPNDSIITDSLECEQIAPVDINGNQHHFPNGDIDNFTIPSNDKIGWIMPRISHGQNGATYYSCKGDFKCREPGCDYRATPKAKTKPDEQLYCQHHKSSLMNHIVCKARLHSSLVNGQIIYKHKGNHNHDIPIKYKAASNMDSSPKQINLRTDLSVSNHQIVRPEIDTETFGIPWGIASTYKATKTCAVDTTLMAWYLLHHCNGVRIPSHFRNRQVLDTVMGLIGKEQYNLARIIWYSSLNIGPCESKVTNNWIATLDKTFIEQFPELTSTHITTTSTCSSIHCPQKTKSESSVHPIFMIQDPTTISQQTFDESLKKDSYTCDQSIPEKSIKKYCSNPFLHQSIHDIETGETRNWFCCNGKRTEKSVIKKPPCLLVLGNSHSFPKLKRPAQTLSINGANYDLGVIFFADDSKTLRHFSCSVFNRETSYGYYYDGVLKGQVLHNLSKSSILPSVISKKERSSISICQVWYYARDSEERIENEQAYTGKRQYEDPALNTPNKRQQLNLRN</sequence>
<protein>
    <submittedName>
        <fullName evidence="1">Uncharacterized protein</fullName>
    </submittedName>
</protein>
<accession>A0A1Y2GFB6</accession>
<name>A0A1Y2GFB6_9FUNG</name>
<proteinExistence type="predicted"/>
<dbReference type="AlphaFoldDB" id="A0A1Y2GFB6"/>
<organism evidence="1 2">
    <name type="scientific">Lobosporangium transversale</name>
    <dbReference type="NCBI Taxonomy" id="64571"/>
    <lineage>
        <taxon>Eukaryota</taxon>
        <taxon>Fungi</taxon>
        <taxon>Fungi incertae sedis</taxon>
        <taxon>Mucoromycota</taxon>
        <taxon>Mortierellomycotina</taxon>
        <taxon>Mortierellomycetes</taxon>
        <taxon>Mortierellales</taxon>
        <taxon>Mortierellaceae</taxon>
        <taxon>Lobosporangium</taxon>
    </lineage>
</organism>
<gene>
    <name evidence="1" type="ORF">BCR41DRAFT_359640</name>
</gene>
<evidence type="ECO:0000313" key="1">
    <source>
        <dbReference type="EMBL" id="ORZ08289.1"/>
    </source>
</evidence>